<dbReference type="RefSeq" id="WP_117316484.1">
    <property type="nucleotide sequence ID" value="NZ_CP031769.1"/>
</dbReference>
<protein>
    <recommendedName>
        <fullName evidence="3">SRPBCC family protein</fullName>
    </recommendedName>
</protein>
<accession>A0A346NLL7</accession>
<name>A0A346NLL7_9ALTE</name>
<sequence length="71" mass="7739">MTGGLGPLQGLGLNGALEWQIDEVEKGSRLTLTYRVHGFHPEGFARLASAVDKVQADQLARLADFASQHEY</sequence>
<organism evidence="1 2">
    <name type="scientific">Salinimonas sediminis</name>
    <dbReference type="NCBI Taxonomy" id="2303538"/>
    <lineage>
        <taxon>Bacteria</taxon>
        <taxon>Pseudomonadati</taxon>
        <taxon>Pseudomonadota</taxon>
        <taxon>Gammaproteobacteria</taxon>
        <taxon>Alteromonadales</taxon>
        <taxon>Alteromonadaceae</taxon>
        <taxon>Alteromonas/Salinimonas group</taxon>
        <taxon>Salinimonas</taxon>
    </lineage>
</organism>
<proteinExistence type="predicted"/>
<dbReference type="OrthoDB" id="6329454at2"/>
<evidence type="ECO:0008006" key="3">
    <source>
        <dbReference type="Google" id="ProtNLM"/>
    </source>
</evidence>
<dbReference type="Proteomes" id="UP000262073">
    <property type="component" value="Chromosome"/>
</dbReference>
<dbReference type="KEGG" id="salm:D0Y50_08635"/>
<dbReference type="EMBL" id="CP031769">
    <property type="protein sequence ID" value="AXR06424.1"/>
    <property type="molecule type" value="Genomic_DNA"/>
</dbReference>
<dbReference type="AlphaFoldDB" id="A0A346NLL7"/>
<gene>
    <name evidence="1" type="ORF">D0Y50_08635</name>
</gene>
<evidence type="ECO:0000313" key="1">
    <source>
        <dbReference type="EMBL" id="AXR06424.1"/>
    </source>
</evidence>
<reference evidence="1 2" key="1">
    <citation type="submission" date="2018-08" db="EMBL/GenBank/DDBJ databases">
        <title>Salinimonas sediminis sp. nov., a piezophilic bacterium isolated from a deep-sea sediment sample from the New Britain Trench.</title>
        <authorList>
            <person name="Cao J."/>
        </authorList>
    </citation>
    <scope>NUCLEOTIDE SEQUENCE [LARGE SCALE GENOMIC DNA]</scope>
    <source>
        <strain evidence="1 2">N102</strain>
    </source>
</reference>
<keyword evidence="2" id="KW-1185">Reference proteome</keyword>
<evidence type="ECO:0000313" key="2">
    <source>
        <dbReference type="Proteomes" id="UP000262073"/>
    </source>
</evidence>